<evidence type="ECO:0000256" key="3">
    <source>
        <dbReference type="ARBA" id="ARBA00013081"/>
    </source>
</evidence>
<comment type="similarity">
    <text evidence="2 9">Belongs to the PP2C family.</text>
</comment>
<evidence type="ECO:0000256" key="6">
    <source>
        <dbReference type="ARBA" id="ARBA00022842"/>
    </source>
</evidence>
<dbReference type="CDD" id="cd00143">
    <property type="entry name" value="PP2Cc"/>
    <property type="match status" value="1"/>
</dbReference>
<keyword evidence="4" id="KW-0479">Metal-binding</keyword>
<dbReference type="PROSITE" id="PS01032">
    <property type="entry name" value="PPM_1"/>
    <property type="match status" value="1"/>
</dbReference>
<evidence type="ECO:0000256" key="4">
    <source>
        <dbReference type="ARBA" id="ARBA00022723"/>
    </source>
</evidence>
<dbReference type="PANTHER" id="PTHR13832">
    <property type="entry name" value="PROTEIN PHOSPHATASE 2C"/>
    <property type="match status" value="1"/>
</dbReference>
<evidence type="ECO:0000256" key="1">
    <source>
        <dbReference type="ARBA" id="ARBA00001936"/>
    </source>
</evidence>
<feature type="compositionally biased region" description="Basic and acidic residues" evidence="10">
    <location>
        <begin position="322"/>
        <end position="350"/>
    </location>
</feature>
<evidence type="ECO:0000256" key="2">
    <source>
        <dbReference type="ARBA" id="ARBA00006702"/>
    </source>
</evidence>
<protein>
    <recommendedName>
        <fullName evidence="3">protein-serine/threonine phosphatase</fullName>
        <ecNumber evidence="3">3.1.3.16</ecNumber>
    </recommendedName>
</protein>
<dbReference type="Proteomes" id="UP000036681">
    <property type="component" value="Unplaced"/>
</dbReference>
<dbReference type="SUPFAM" id="SSF81606">
    <property type="entry name" value="PP2C-like"/>
    <property type="match status" value="2"/>
</dbReference>
<feature type="compositionally biased region" description="Polar residues" evidence="10">
    <location>
        <begin position="301"/>
        <end position="311"/>
    </location>
</feature>
<keyword evidence="5 9" id="KW-0378">Hydrolase</keyword>
<dbReference type="PANTHER" id="PTHR13832:SF803">
    <property type="entry name" value="PROTEIN PHOSPHATASE 1G"/>
    <property type="match status" value="1"/>
</dbReference>
<comment type="cofactor">
    <cofactor evidence="1">
        <name>Mn(2+)</name>
        <dbReference type="ChEBI" id="CHEBI:29035"/>
    </cofactor>
</comment>
<evidence type="ECO:0000256" key="5">
    <source>
        <dbReference type="ARBA" id="ARBA00022801"/>
    </source>
</evidence>
<organism evidence="12 13">
    <name type="scientific">Ascaris lumbricoides</name>
    <name type="common">Giant roundworm</name>
    <dbReference type="NCBI Taxonomy" id="6252"/>
    <lineage>
        <taxon>Eukaryota</taxon>
        <taxon>Metazoa</taxon>
        <taxon>Ecdysozoa</taxon>
        <taxon>Nematoda</taxon>
        <taxon>Chromadorea</taxon>
        <taxon>Rhabditida</taxon>
        <taxon>Spirurina</taxon>
        <taxon>Ascaridomorpha</taxon>
        <taxon>Ascaridoidea</taxon>
        <taxon>Ascarididae</taxon>
        <taxon>Ascaris</taxon>
    </lineage>
</organism>
<accession>A0A9J2PY18</accession>
<feature type="compositionally biased region" description="Acidic residues" evidence="10">
    <location>
        <begin position="382"/>
        <end position="409"/>
    </location>
</feature>
<feature type="domain" description="PPM-type phosphatase" evidence="11">
    <location>
        <begin position="23"/>
        <end position="595"/>
    </location>
</feature>
<evidence type="ECO:0000256" key="9">
    <source>
        <dbReference type="RuleBase" id="RU003465"/>
    </source>
</evidence>
<sequence length="598" mass="65881">MGAYLNKPVTDKETEAGENRRVRFAATTMQGWRVNQEDAHNCILEFDEDCSLFAVYDGHGGSEVARYTALHLPDFLKQKTSWKGGDYQKALDEAFLEFDELLRSEDVLKELKVLAGVAGATRNENSDDEDKVSFSFSFFTHSRLSEDVLKELKVLAGVAGATRNENSDDEDKDALCEEASMPLESLLEKYGFAFRRDRNGRAVINLEDLHALREQHERFVAGVEDDEKEKENGGEEKDGETSETLDDKDGVVNARQEEKKKKRVCESPIGEAAKRTKSSENADEKEDEPSTATARRHCFSESHSSNCTTSDDAARNNGHATARRERASKSESEAAEMVKEGNEETKDGPDMRQIAEQCRSTDKPQPSATPETQTAVSSDSEQSVDDDYNEDEEMSEDEEESEEVDEDEPAYSGPSGDTPGEDSGTTACVLLLFKDKVVVANAGDSRAVLCRKGTAVDLSVDHKPEDESEKARIEAAGGEISMDGRVNGGLNLSRALGDHFYKKNDSLPLKDQMISAQPDVTVHSIKPEDEFVVIACDGIWNSLSSQEAVDFIRKRISGGVPLRDICEQMCNECLSPNTAGDGTGCDNMTVIVAELLRE</sequence>
<name>A0A9J2PY18_ASCLU</name>
<evidence type="ECO:0000256" key="8">
    <source>
        <dbReference type="ARBA" id="ARBA00023211"/>
    </source>
</evidence>
<keyword evidence="12" id="KW-1185">Reference proteome</keyword>
<evidence type="ECO:0000259" key="11">
    <source>
        <dbReference type="PROSITE" id="PS51746"/>
    </source>
</evidence>
<dbReference type="InterPro" id="IPR001932">
    <property type="entry name" value="PPM-type_phosphatase-like_dom"/>
</dbReference>
<proteinExistence type="inferred from homology"/>
<keyword evidence="7 9" id="KW-0904">Protein phosphatase</keyword>
<evidence type="ECO:0000256" key="7">
    <source>
        <dbReference type="ARBA" id="ARBA00022912"/>
    </source>
</evidence>
<reference evidence="13" key="1">
    <citation type="submission" date="2023-03" db="UniProtKB">
        <authorList>
            <consortium name="WormBaseParasite"/>
        </authorList>
    </citation>
    <scope>IDENTIFICATION</scope>
</reference>
<dbReference type="InterPro" id="IPR036457">
    <property type="entry name" value="PPM-type-like_dom_sf"/>
</dbReference>
<evidence type="ECO:0000313" key="12">
    <source>
        <dbReference type="Proteomes" id="UP000036681"/>
    </source>
</evidence>
<feature type="compositionally biased region" description="Basic and acidic residues" evidence="10">
    <location>
        <begin position="272"/>
        <end position="282"/>
    </location>
</feature>
<feature type="compositionally biased region" description="Polar residues" evidence="10">
    <location>
        <begin position="363"/>
        <end position="375"/>
    </location>
</feature>
<keyword evidence="6" id="KW-0460">Magnesium</keyword>
<dbReference type="InterPro" id="IPR000222">
    <property type="entry name" value="PP2C_BS"/>
</dbReference>
<dbReference type="WBParaSite" id="ALUE_0001415401-mRNA-1">
    <property type="protein sequence ID" value="ALUE_0001415401-mRNA-1"/>
    <property type="gene ID" value="ALUE_0001415401"/>
</dbReference>
<feature type="compositionally biased region" description="Basic and acidic residues" evidence="10">
    <location>
        <begin position="229"/>
        <end position="259"/>
    </location>
</feature>
<dbReference type="InterPro" id="IPR015655">
    <property type="entry name" value="PP2C"/>
</dbReference>
<dbReference type="Gene3D" id="3.60.40.10">
    <property type="entry name" value="PPM-type phosphatase domain"/>
    <property type="match status" value="2"/>
</dbReference>
<dbReference type="AlphaFoldDB" id="A0A9J2PY18"/>
<dbReference type="PROSITE" id="PS51746">
    <property type="entry name" value="PPM_2"/>
    <property type="match status" value="1"/>
</dbReference>
<dbReference type="GO" id="GO:0046872">
    <property type="term" value="F:metal ion binding"/>
    <property type="evidence" value="ECO:0007669"/>
    <property type="project" value="UniProtKB-KW"/>
</dbReference>
<evidence type="ECO:0000256" key="10">
    <source>
        <dbReference type="SAM" id="MobiDB-lite"/>
    </source>
</evidence>
<feature type="region of interest" description="Disordered" evidence="10">
    <location>
        <begin position="219"/>
        <end position="423"/>
    </location>
</feature>
<evidence type="ECO:0000313" key="13">
    <source>
        <dbReference type="WBParaSite" id="ALUE_0001415401-mRNA-1"/>
    </source>
</evidence>
<dbReference type="GO" id="GO:0004722">
    <property type="term" value="F:protein serine/threonine phosphatase activity"/>
    <property type="evidence" value="ECO:0007669"/>
    <property type="project" value="UniProtKB-EC"/>
</dbReference>
<dbReference type="SMART" id="SM00332">
    <property type="entry name" value="PP2Cc"/>
    <property type="match status" value="1"/>
</dbReference>
<keyword evidence="8" id="KW-0464">Manganese</keyword>
<dbReference type="Pfam" id="PF00481">
    <property type="entry name" value="PP2C"/>
    <property type="match status" value="2"/>
</dbReference>
<dbReference type="EC" id="3.1.3.16" evidence="3"/>